<comment type="subcellular location">
    <subcellularLocation>
        <location evidence="1">Nucleus</location>
    </subcellularLocation>
</comment>
<organism evidence="6 7">
    <name type="scientific">Riccia sorocarpa</name>
    <dbReference type="NCBI Taxonomy" id="122646"/>
    <lineage>
        <taxon>Eukaryota</taxon>
        <taxon>Viridiplantae</taxon>
        <taxon>Streptophyta</taxon>
        <taxon>Embryophyta</taxon>
        <taxon>Marchantiophyta</taxon>
        <taxon>Marchantiopsida</taxon>
        <taxon>Marchantiidae</taxon>
        <taxon>Marchantiales</taxon>
        <taxon>Ricciaceae</taxon>
        <taxon>Riccia</taxon>
    </lineage>
</organism>
<keyword evidence="7" id="KW-1185">Reference proteome</keyword>
<dbReference type="GO" id="GO:0005634">
    <property type="term" value="C:nucleus"/>
    <property type="evidence" value="ECO:0007669"/>
    <property type="project" value="UniProtKB-SubCell"/>
</dbReference>
<feature type="domain" description="FAM192A/Fyv6 N-terminal" evidence="5">
    <location>
        <begin position="25"/>
        <end position="95"/>
    </location>
</feature>
<dbReference type="Proteomes" id="UP001633002">
    <property type="component" value="Unassembled WGS sequence"/>
</dbReference>
<feature type="compositionally biased region" description="Basic and acidic residues" evidence="4">
    <location>
        <begin position="173"/>
        <end position="183"/>
    </location>
</feature>
<keyword evidence="3" id="KW-0175">Coiled coil</keyword>
<dbReference type="PANTHER" id="PTHR13495">
    <property type="entry name" value="NEFA-INTERACTING NUCLEAR PROTEIN NIP30"/>
    <property type="match status" value="1"/>
</dbReference>
<evidence type="ECO:0000256" key="4">
    <source>
        <dbReference type="SAM" id="MobiDB-lite"/>
    </source>
</evidence>
<proteinExistence type="predicted"/>
<evidence type="ECO:0000256" key="3">
    <source>
        <dbReference type="SAM" id="Coils"/>
    </source>
</evidence>
<evidence type="ECO:0000313" key="6">
    <source>
        <dbReference type="EMBL" id="KAL3696787.1"/>
    </source>
</evidence>
<gene>
    <name evidence="6" type="ORF">R1sor_010863</name>
</gene>
<dbReference type="Pfam" id="PF10187">
    <property type="entry name" value="FAM192A_Fyv6_N"/>
    <property type="match status" value="1"/>
</dbReference>
<evidence type="ECO:0000256" key="2">
    <source>
        <dbReference type="ARBA" id="ARBA00023242"/>
    </source>
</evidence>
<dbReference type="AlphaFoldDB" id="A0ABD3I1Z7"/>
<dbReference type="InterPro" id="IPR019331">
    <property type="entry name" value="FAM192A/Fyv6_N"/>
</dbReference>
<name>A0ABD3I1Z7_9MARC</name>
<evidence type="ECO:0000256" key="1">
    <source>
        <dbReference type="ARBA" id="ARBA00004123"/>
    </source>
</evidence>
<accession>A0ABD3I1Z7</accession>
<dbReference type="PANTHER" id="PTHR13495:SF0">
    <property type="entry name" value="PSME3-INTERACTING PROTEIN"/>
    <property type="match status" value="1"/>
</dbReference>
<sequence length="207" mass="23664">MVEPKLRLMNFVAEKGEEILDSGVKSSDGYDTRPLFEILKDNKDKKDAEFNERFKHRPPKALDDDETEFLENVEMMKREQERQRREEEKLELIDFQTKILSRTIAAEEHKAISTPQQEKQEVRAKRPAQTRVLPVAVKIKPVPKKAKTEELTTKVASKQKLDEGNSPSITPRAAEEENEKKSQVEASPVGLLGLASYGDDESDEDEN</sequence>
<comment type="caution">
    <text evidence="6">The sequence shown here is derived from an EMBL/GenBank/DDBJ whole genome shotgun (WGS) entry which is preliminary data.</text>
</comment>
<evidence type="ECO:0000313" key="7">
    <source>
        <dbReference type="Proteomes" id="UP001633002"/>
    </source>
</evidence>
<keyword evidence="2" id="KW-0539">Nucleus</keyword>
<evidence type="ECO:0000259" key="5">
    <source>
        <dbReference type="Pfam" id="PF10187"/>
    </source>
</evidence>
<dbReference type="InterPro" id="IPR039845">
    <property type="entry name" value="FAM192A"/>
</dbReference>
<feature type="compositionally biased region" description="Acidic residues" evidence="4">
    <location>
        <begin position="198"/>
        <end position="207"/>
    </location>
</feature>
<protein>
    <recommendedName>
        <fullName evidence="5">FAM192A/Fyv6 N-terminal domain-containing protein</fullName>
    </recommendedName>
</protein>
<dbReference type="EMBL" id="JBJQOH010000002">
    <property type="protein sequence ID" value="KAL3696787.1"/>
    <property type="molecule type" value="Genomic_DNA"/>
</dbReference>
<reference evidence="6 7" key="1">
    <citation type="submission" date="2024-09" db="EMBL/GenBank/DDBJ databases">
        <title>Chromosome-scale assembly of Riccia sorocarpa.</title>
        <authorList>
            <person name="Paukszto L."/>
        </authorList>
    </citation>
    <scope>NUCLEOTIDE SEQUENCE [LARGE SCALE GENOMIC DNA]</scope>
    <source>
        <strain evidence="6">LP-2024</strain>
        <tissue evidence="6">Aerial parts of the thallus</tissue>
    </source>
</reference>
<feature type="coiled-coil region" evidence="3">
    <location>
        <begin position="70"/>
        <end position="98"/>
    </location>
</feature>
<feature type="region of interest" description="Disordered" evidence="4">
    <location>
        <begin position="110"/>
        <end position="207"/>
    </location>
</feature>